<dbReference type="Gene3D" id="1.10.357.140">
    <property type="entry name" value="UbiA prenyltransferase"/>
    <property type="match status" value="1"/>
</dbReference>
<dbReference type="InterPro" id="IPR050475">
    <property type="entry name" value="Prenyltransferase_related"/>
</dbReference>
<feature type="transmembrane region" description="Helical" evidence="5">
    <location>
        <begin position="264"/>
        <end position="283"/>
    </location>
</feature>
<accession>Q0W869</accession>
<dbReference type="KEGG" id="rci:LRC477"/>
<feature type="transmembrane region" description="Helical" evidence="5">
    <location>
        <begin position="228"/>
        <end position="252"/>
    </location>
</feature>
<reference evidence="6 7" key="1">
    <citation type="journal article" date="2006" name="Science">
        <title>Genome of rice cluster I archaea -- the key methane producers in the rice rhizosphere.</title>
        <authorList>
            <person name="Erkel C."/>
            <person name="Kube M."/>
            <person name="Reinhardt R."/>
            <person name="Liesack W."/>
        </authorList>
    </citation>
    <scope>NUCLEOTIDE SEQUENCE [LARGE SCALE GENOMIC DNA]</scope>
    <source>
        <strain evidence="7">DSM 22066 / NBRC 105507 / MRE50</strain>
    </source>
</reference>
<keyword evidence="6" id="KW-0808">Transferase</keyword>
<dbReference type="AlphaFoldDB" id="Q0W869"/>
<proteinExistence type="predicted"/>
<dbReference type="NCBIfam" id="NF009523">
    <property type="entry name" value="PRK12884.1"/>
    <property type="match status" value="1"/>
</dbReference>
<evidence type="ECO:0000256" key="2">
    <source>
        <dbReference type="ARBA" id="ARBA00022692"/>
    </source>
</evidence>
<dbReference type="Pfam" id="PF01040">
    <property type="entry name" value="UbiA"/>
    <property type="match status" value="1"/>
</dbReference>
<evidence type="ECO:0000256" key="4">
    <source>
        <dbReference type="ARBA" id="ARBA00023136"/>
    </source>
</evidence>
<feature type="transmembrane region" description="Helical" evidence="5">
    <location>
        <begin position="106"/>
        <end position="123"/>
    </location>
</feature>
<dbReference type="GO" id="GO:0016765">
    <property type="term" value="F:transferase activity, transferring alkyl or aryl (other than methyl) groups"/>
    <property type="evidence" value="ECO:0007669"/>
    <property type="project" value="InterPro"/>
</dbReference>
<evidence type="ECO:0000256" key="1">
    <source>
        <dbReference type="ARBA" id="ARBA00004651"/>
    </source>
</evidence>
<keyword evidence="4 5" id="KW-0472">Membrane</keyword>
<organism evidence="6 7">
    <name type="scientific">Methanocella arvoryzae (strain DSM 22066 / NBRC 105507 / MRE50)</name>
    <dbReference type="NCBI Taxonomy" id="351160"/>
    <lineage>
        <taxon>Archaea</taxon>
        <taxon>Methanobacteriati</taxon>
        <taxon>Methanobacteriota</taxon>
        <taxon>Stenosarchaea group</taxon>
        <taxon>Methanomicrobia</taxon>
        <taxon>Methanocellales</taxon>
        <taxon>Methanocellaceae</taxon>
        <taxon>Methanocella</taxon>
    </lineage>
</organism>
<feature type="transmembrane region" description="Helical" evidence="5">
    <location>
        <begin position="135"/>
        <end position="152"/>
    </location>
</feature>
<name>Q0W869_METAR</name>
<sequence length="284" mass="30142">MAKARALSDLVRTELPLSAGICVVAGEILALGGLPSLPVAILGFATGFFISGSAMITNEYFDLEVDRINHPDRPLPSGRVSILEMAVMAALFSVAGLVAAALLSPLLLAVAVLLLVIGILYNWKLKESGLPGNMMVAVSVGMTFICGGMAAGRPMDGVVWTFGAMAFLFDLAEEIAGTAMDMEGDRQRGARTLALMYGRQPALRASMLLFAGFIGLSLLPYLAGWLGYGYLAAILLADTAIAYLAFGLYRSLTPREGRAKMRRLYLTMTDMIVVILLLTAANLA</sequence>
<dbReference type="Gene3D" id="1.20.120.1780">
    <property type="entry name" value="UbiA prenyltransferase"/>
    <property type="match status" value="1"/>
</dbReference>
<feature type="transmembrane region" description="Helical" evidence="5">
    <location>
        <begin position="201"/>
        <end position="222"/>
    </location>
</feature>
<dbReference type="Proteomes" id="UP000000663">
    <property type="component" value="Chromosome"/>
</dbReference>
<evidence type="ECO:0000313" key="7">
    <source>
        <dbReference type="Proteomes" id="UP000000663"/>
    </source>
</evidence>
<dbReference type="InterPro" id="IPR000537">
    <property type="entry name" value="UbiA_prenyltransferase"/>
</dbReference>
<dbReference type="PANTHER" id="PTHR42723">
    <property type="entry name" value="CHLOROPHYLL SYNTHASE"/>
    <property type="match status" value="1"/>
</dbReference>
<keyword evidence="7" id="KW-1185">Reference proteome</keyword>
<evidence type="ECO:0000256" key="3">
    <source>
        <dbReference type="ARBA" id="ARBA00022989"/>
    </source>
</evidence>
<dbReference type="InterPro" id="IPR044878">
    <property type="entry name" value="UbiA_sf"/>
</dbReference>
<dbReference type="PANTHER" id="PTHR42723:SF1">
    <property type="entry name" value="CHLOROPHYLL SYNTHASE, CHLOROPLASTIC"/>
    <property type="match status" value="1"/>
</dbReference>
<dbReference type="eggNOG" id="arCOG00476">
    <property type="taxonomic scope" value="Archaea"/>
</dbReference>
<dbReference type="EMBL" id="AM114193">
    <property type="protein sequence ID" value="CAJ35424.1"/>
    <property type="molecule type" value="Genomic_DNA"/>
</dbReference>
<feature type="transmembrane region" description="Helical" evidence="5">
    <location>
        <begin position="15"/>
        <end position="34"/>
    </location>
</feature>
<dbReference type="STRING" id="351160.LRC477"/>
<feature type="transmembrane region" description="Helical" evidence="5">
    <location>
        <begin position="158"/>
        <end position="180"/>
    </location>
</feature>
<dbReference type="CDD" id="cd13961">
    <property type="entry name" value="PT_UbiA_DGGGPS"/>
    <property type="match status" value="1"/>
</dbReference>
<feature type="transmembrane region" description="Helical" evidence="5">
    <location>
        <begin position="82"/>
        <end position="100"/>
    </location>
</feature>
<dbReference type="GO" id="GO:0005886">
    <property type="term" value="C:plasma membrane"/>
    <property type="evidence" value="ECO:0007669"/>
    <property type="project" value="UniProtKB-SubCell"/>
</dbReference>
<protein>
    <submittedName>
        <fullName evidence="6">4-hydroxybenzoate octaprenyltransferase</fullName>
        <ecNumber evidence="6">2.5.1.-</ecNumber>
    </submittedName>
</protein>
<feature type="transmembrane region" description="Helical" evidence="5">
    <location>
        <begin position="40"/>
        <end position="61"/>
    </location>
</feature>
<keyword evidence="2 5" id="KW-0812">Transmembrane</keyword>
<keyword evidence="3 5" id="KW-1133">Transmembrane helix</keyword>
<comment type="subcellular location">
    <subcellularLocation>
        <location evidence="1">Cell membrane</location>
        <topology evidence="1">Multi-pass membrane protein</topology>
    </subcellularLocation>
</comment>
<evidence type="ECO:0000313" key="6">
    <source>
        <dbReference type="EMBL" id="CAJ35424.1"/>
    </source>
</evidence>
<gene>
    <name evidence="6" type="primary">ubiA-1</name>
    <name evidence="6" type="ORF">LRC477</name>
</gene>
<evidence type="ECO:0000256" key="5">
    <source>
        <dbReference type="SAM" id="Phobius"/>
    </source>
</evidence>
<dbReference type="EC" id="2.5.1.-" evidence="6"/>